<dbReference type="EMBL" id="JACHBG010000016">
    <property type="protein sequence ID" value="MBB6487755.1"/>
    <property type="molecule type" value="Genomic_DNA"/>
</dbReference>
<proteinExistence type="predicted"/>
<dbReference type="Proteomes" id="UP000565576">
    <property type="component" value="Unassembled WGS sequence"/>
</dbReference>
<comment type="caution">
    <text evidence="2">The sequence shown here is derived from an EMBL/GenBank/DDBJ whole genome shotgun (WGS) entry which is preliminary data.</text>
</comment>
<evidence type="ECO:0000256" key="1">
    <source>
        <dbReference type="SAM" id="MobiDB-lite"/>
    </source>
</evidence>
<accession>A0A7X0IV32</accession>
<evidence type="ECO:0000313" key="3">
    <source>
        <dbReference type="Proteomes" id="UP000565576"/>
    </source>
</evidence>
<feature type="region of interest" description="Disordered" evidence="1">
    <location>
        <begin position="17"/>
        <end position="44"/>
    </location>
</feature>
<reference evidence="2 3" key="1">
    <citation type="submission" date="2020-08" db="EMBL/GenBank/DDBJ databases">
        <title>Genomic Encyclopedia of Type Strains, Phase IV (KMG-V): Genome sequencing to study the core and pangenomes of soil and plant-associated prokaryotes.</title>
        <authorList>
            <person name="Whitman W."/>
        </authorList>
    </citation>
    <scope>NUCLEOTIDE SEQUENCE [LARGE SCALE GENOMIC DNA]</scope>
    <source>
        <strain evidence="2 3">SEMIA 4060</strain>
    </source>
</reference>
<gene>
    <name evidence="2" type="ORF">GGD46_005065</name>
</gene>
<evidence type="ECO:0000313" key="2">
    <source>
        <dbReference type="EMBL" id="MBB6487755.1"/>
    </source>
</evidence>
<dbReference type="AlphaFoldDB" id="A0A7X0IV32"/>
<protein>
    <submittedName>
        <fullName evidence="2">Uncharacterized protein</fullName>
    </submittedName>
</protein>
<name>A0A7X0IV32_9HYPH</name>
<organism evidence="2 3">
    <name type="scientific">Rhizobium lusitanum</name>
    <dbReference type="NCBI Taxonomy" id="293958"/>
    <lineage>
        <taxon>Bacteria</taxon>
        <taxon>Pseudomonadati</taxon>
        <taxon>Pseudomonadota</taxon>
        <taxon>Alphaproteobacteria</taxon>
        <taxon>Hyphomicrobiales</taxon>
        <taxon>Rhizobiaceae</taxon>
        <taxon>Rhizobium/Agrobacterium group</taxon>
        <taxon>Rhizobium</taxon>
    </lineage>
</organism>
<sequence length="82" mass="8564">MTKPTVAELFVPQDAGRYLQPGGDASVKGTTPRGGGGAHQANAAPRAQRDFFNAIGQERTQSFAQIGLLLSPQTSGNAEKSH</sequence>